<dbReference type="Proteomes" id="UP000006732">
    <property type="component" value="Chromosome"/>
</dbReference>
<sequence length="120" mass="13355">MRKRTIRNSMRLLLAALVLIILASFYHGALTDLLSLSPGMEQRLYRLGMFGAAGMGIYGVMLFVSGLLLPGDRRDDSRIRIAPLLIMLLCALALFFYLFVASFSAPDENEMLRPGETITI</sequence>
<dbReference type="eggNOG" id="ENOG502ZGHQ">
    <property type="taxonomic scope" value="Bacteria"/>
</dbReference>
<evidence type="ECO:0000313" key="2">
    <source>
        <dbReference type="EMBL" id="ABK99400.1"/>
    </source>
</evidence>
<feature type="transmembrane region" description="Helical" evidence="1">
    <location>
        <begin position="81"/>
        <end position="105"/>
    </location>
</feature>
<dbReference type="EMBL" id="CP000482">
    <property type="protein sequence ID" value="ABK99400.1"/>
    <property type="molecule type" value="Genomic_DNA"/>
</dbReference>
<dbReference type="STRING" id="338966.Ppro_1788"/>
<dbReference type="AlphaFoldDB" id="A1APY0"/>
<dbReference type="KEGG" id="ppd:Ppro_1788"/>
<proteinExistence type="predicted"/>
<dbReference type="OrthoDB" id="5405660at2"/>
<protein>
    <submittedName>
        <fullName evidence="2">Uncharacterized protein</fullName>
    </submittedName>
</protein>
<evidence type="ECO:0000256" key="1">
    <source>
        <dbReference type="SAM" id="Phobius"/>
    </source>
</evidence>
<keyword evidence="3" id="KW-1185">Reference proteome</keyword>
<gene>
    <name evidence="2" type="ordered locus">Ppro_1788</name>
</gene>
<organism evidence="2 3">
    <name type="scientific">Pelobacter propionicus (strain DSM 2379 / NBRC 103807 / OttBd1)</name>
    <dbReference type="NCBI Taxonomy" id="338966"/>
    <lineage>
        <taxon>Bacteria</taxon>
        <taxon>Pseudomonadati</taxon>
        <taxon>Thermodesulfobacteriota</taxon>
        <taxon>Desulfuromonadia</taxon>
        <taxon>Desulfuromonadales</taxon>
        <taxon>Desulfuromonadaceae</taxon>
        <taxon>Pelobacter</taxon>
    </lineage>
</organism>
<keyword evidence="1" id="KW-1133">Transmembrane helix</keyword>
<accession>A1APY0</accession>
<name>A1APY0_PELPD</name>
<dbReference type="HOGENOM" id="CLU_166132_0_0_7"/>
<dbReference type="RefSeq" id="WP_011735677.1">
    <property type="nucleotide sequence ID" value="NC_008609.1"/>
</dbReference>
<evidence type="ECO:0000313" key="3">
    <source>
        <dbReference type="Proteomes" id="UP000006732"/>
    </source>
</evidence>
<keyword evidence="1" id="KW-0472">Membrane</keyword>
<keyword evidence="1" id="KW-0812">Transmembrane</keyword>
<feature type="transmembrane region" description="Helical" evidence="1">
    <location>
        <begin position="47"/>
        <end position="69"/>
    </location>
</feature>
<reference evidence="2 3" key="1">
    <citation type="submission" date="2006-10" db="EMBL/GenBank/DDBJ databases">
        <title>Complete sequence of chromosome of Pelobacter propionicus DSM 2379.</title>
        <authorList>
            <consortium name="US DOE Joint Genome Institute"/>
            <person name="Copeland A."/>
            <person name="Lucas S."/>
            <person name="Lapidus A."/>
            <person name="Barry K."/>
            <person name="Detter J.C."/>
            <person name="Glavina del Rio T."/>
            <person name="Hammon N."/>
            <person name="Israni S."/>
            <person name="Dalin E."/>
            <person name="Tice H."/>
            <person name="Pitluck S."/>
            <person name="Saunders E."/>
            <person name="Brettin T."/>
            <person name="Bruce D."/>
            <person name="Han C."/>
            <person name="Tapia R."/>
            <person name="Schmutz J."/>
            <person name="Larimer F."/>
            <person name="Land M."/>
            <person name="Hauser L."/>
            <person name="Kyrpides N."/>
            <person name="Kim E."/>
            <person name="Lovley D."/>
            <person name="Richardson P."/>
        </authorList>
    </citation>
    <scope>NUCLEOTIDE SEQUENCE [LARGE SCALE GENOMIC DNA]</scope>
    <source>
        <strain evidence="3">DSM 2379 / NBRC 103807 / OttBd1</strain>
    </source>
</reference>